<comment type="caution">
    <text evidence="3">The sequence shown here is derived from an EMBL/GenBank/DDBJ whole genome shotgun (WGS) entry which is preliminary data.</text>
</comment>
<dbReference type="Gene3D" id="3.90.1150.10">
    <property type="entry name" value="Aspartate Aminotransferase, domain 1"/>
    <property type="match status" value="1"/>
</dbReference>
<keyword evidence="4" id="KW-1185">Reference proteome</keyword>
<dbReference type="Pfam" id="PF00202">
    <property type="entry name" value="Aminotran_3"/>
    <property type="match status" value="1"/>
</dbReference>
<dbReference type="EMBL" id="JAHXZJ010000001">
    <property type="protein sequence ID" value="KAH0566594.1"/>
    <property type="molecule type" value="Genomic_DNA"/>
</dbReference>
<evidence type="ECO:0000256" key="1">
    <source>
        <dbReference type="ARBA" id="ARBA00008954"/>
    </source>
</evidence>
<dbReference type="Gene3D" id="3.40.640.10">
    <property type="entry name" value="Type I PLP-dependent aspartate aminotransferase-like (Major domain)"/>
    <property type="match status" value="1"/>
</dbReference>
<evidence type="ECO:0000313" key="4">
    <source>
        <dbReference type="Proteomes" id="UP000826195"/>
    </source>
</evidence>
<evidence type="ECO:0000256" key="2">
    <source>
        <dbReference type="ARBA" id="ARBA00022898"/>
    </source>
</evidence>
<gene>
    <name evidence="3" type="ORF">KQX54_002099</name>
</gene>
<dbReference type="InterPro" id="IPR015424">
    <property type="entry name" value="PyrdxlP-dep_Trfase"/>
</dbReference>
<dbReference type="PANTHER" id="PTHR45688">
    <property type="match status" value="1"/>
</dbReference>
<evidence type="ECO:0000313" key="3">
    <source>
        <dbReference type="EMBL" id="KAH0566594.1"/>
    </source>
</evidence>
<dbReference type="PANTHER" id="PTHR45688:SF13">
    <property type="entry name" value="ALANINE--GLYOXYLATE AMINOTRANSFERASE 2-LIKE"/>
    <property type="match status" value="1"/>
</dbReference>
<name>A0AAV7J3G3_COTGL</name>
<organism evidence="3 4">
    <name type="scientific">Cotesia glomerata</name>
    <name type="common">Lepidopteran parasitic wasp</name>
    <name type="synonym">Apanteles glomeratus</name>
    <dbReference type="NCBI Taxonomy" id="32391"/>
    <lineage>
        <taxon>Eukaryota</taxon>
        <taxon>Metazoa</taxon>
        <taxon>Ecdysozoa</taxon>
        <taxon>Arthropoda</taxon>
        <taxon>Hexapoda</taxon>
        <taxon>Insecta</taxon>
        <taxon>Pterygota</taxon>
        <taxon>Neoptera</taxon>
        <taxon>Endopterygota</taxon>
        <taxon>Hymenoptera</taxon>
        <taxon>Apocrita</taxon>
        <taxon>Ichneumonoidea</taxon>
        <taxon>Braconidae</taxon>
        <taxon>Microgastrinae</taxon>
        <taxon>Cotesia</taxon>
    </lineage>
</organism>
<dbReference type="GO" id="GO:0005739">
    <property type="term" value="C:mitochondrion"/>
    <property type="evidence" value="ECO:0007669"/>
    <property type="project" value="TreeGrafter"/>
</dbReference>
<accession>A0AAV7J3G3</accession>
<dbReference type="SUPFAM" id="SSF53383">
    <property type="entry name" value="PLP-dependent transferases"/>
    <property type="match status" value="1"/>
</dbReference>
<keyword evidence="2" id="KW-0663">Pyridoxal phosphate</keyword>
<sequence length="236" mass="26134">MWAFELYGEEVIPDIVTIGKPMGNGHPVAAVITTQEIAASFKSTGLEYFNTYGGNPVSCAIANAVMEVIEKEGLQKHAAKVGGYLLSELIKLSRRRTIIGDVRGVGLFIGIELVRDREERTPATAEAKHVVSRMKDQKILVSSDGPDNNILKLKPPMVFSIENADHFVSTLDYVLQEVQLDIDQVIEPRTAILEAVISKVDIDPAIPRPAKSVAIRNLVDEFRTRRREVKGECRIK</sequence>
<reference evidence="3 4" key="1">
    <citation type="journal article" date="2021" name="J. Hered.">
        <title>A chromosome-level genome assembly of the parasitoid wasp, Cotesia glomerata (Hymenoptera: Braconidae).</title>
        <authorList>
            <person name="Pinto B.J."/>
            <person name="Weis J.J."/>
            <person name="Gamble T."/>
            <person name="Ode P.J."/>
            <person name="Paul R."/>
            <person name="Zaspel J.M."/>
        </authorList>
    </citation>
    <scope>NUCLEOTIDE SEQUENCE [LARGE SCALE GENOMIC DNA]</scope>
    <source>
        <strain evidence="3">CgM1</strain>
    </source>
</reference>
<dbReference type="InterPro" id="IPR005814">
    <property type="entry name" value="Aminotrans_3"/>
</dbReference>
<proteinExistence type="inferred from homology"/>
<dbReference type="InterPro" id="IPR015422">
    <property type="entry name" value="PyrdxlP-dep_Trfase_small"/>
</dbReference>
<dbReference type="InterPro" id="IPR015421">
    <property type="entry name" value="PyrdxlP-dep_Trfase_major"/>
</dbReference>
<dbReference type="Proteomes" id="UP000826195">
    <property type="component" value="Unassembled WGS sequence"/>
</dbReference>
<comment type="similarity">
    <text evidence="1">Belongs to the class-III pyridoxal-phosphate-dependent aminotransferase family.</text>
</comment>
<dbReference type="AlphaFoldDB" id="A0AAV7J3G3"/>
<protein>
    <submittedName>
        <fullName evidence="3">Uncharacterized protein</fullName>
    </submittedName>
</protein>
<dbReference type="GO" id="GO:0030170">
    <property type="term" value="F:pyridoxal phosphate binding"/>
    <property type="evidence" value="ECO:0007669"/>
    <property type="project" value="InterPro"/>
</dbReference>
<dbReference type="GO" id="GO:0008483">
    <property type="term" value="F:transaminase activity"/>
    <property type="evidence" value="ECO:0007669"/>
    <property type="project" value="InterPro"/>
</dbReference>